<name>A0A2G5CWN7_AQUCA</name>
<dbReference type="EMBL" id="KZ305052">
    <property type="protein sequence ID" value="PIA35683.1"/>
    <property type="molecule type" value="Genomic_DNA"/>
</dbReference>
<dbReference type="InterPro" id="IPR005174">
    <property type="entry name" value="KIB1-4_b-propeller"/>
</dbReference>
<organism evidence="2 3">
    <name type="scientific">Aquilegia coerulea</name>
    <name type="common">Rocky mountain columbine</name>
    <dbReference type="NCBI Taxonomy" id="218851"/>
    <lineage>
        <taxon>Eukaryota</taxon>
        <taxon>Viridiplantae</taxon>
        <taxon>Streptophyta</taxon>
        <taxon>Embryophyta</taxon>
        <taxon>Tracheophyta</taxon>
        <taxon>Spermatophyta</taxon>
        <taxon>Magnoliopsida</taxon>
        <taxon>Ranunculales</taxon>
        <taxon>Ranunculaceae</taxon>
        <taxon>Thalictroideae</taxon>
        <taxon>Aquilegia</taxon>
    </lineage>
</organism>
<dbReference type="Proteomes" id="UP000230069">
    <property type="component" value="Unassembled WGS sequence"/>
</dbReference>
<dbReference type="PANTHER" id="PTHR33127:SF5">
    <property type="entry name" value="TRANSMEMBRANE PROTEIN"/>
    <property type="match status" value="1"/>
</dbReference>
<evidence type="ECO:0000259" key="1">
    <source>
        <dbReference type="Pfam" id="PF03478"/>
    </source>
</evidence>
<evidence type="ECO:0000313" key="2">
    <source>
        <dbReference type="EMBL" id="PIA35683.1"/>
    </source>
</evidence>
<accession>A0A2G5CWN7</accession>
<feature type="domain" description="KIB1-4 beta-propeller" evidence="1">
    <location>
        <begin position="88"/>
        <end position="272"/>
    </location>
</feature>
<protein>
    <recommendedName>
        <fullName evidence="1">KIB1-4 beta-propeller domain-containing protein</fullName>
    </recommendedName>
</protein>
<keyword evidence="3" id="KW-1185">Reference proteome</keyword>
<gene>
    <name evidence="2" type="ORF">AQUCO_03500199v1</name>
</gene>
<proteinExistence type="predicted"/>
<evidence type="ECO:0000313" key="3">
    <source>
        <dbReference type="Proteomes" id="UP000230069"/>
    </source>
</evidence>
<dbReference type="InParanoid" id="A0A2G5CWN7"/>
<dbReference type="AlphaFoldDB" id="A0A2G5CWN7"/>
<dbReference type="Pfam" id="PF03478">
    <property type="entry name" value="Beta-prop_KIB1-4"/>
    <property type="match status" value="1"/>
</dbReference>
<reference evidence="2 3" key="1">
    <citation type="submission" date="2017-09" db="EMBL/GenBank/DDBJ databases">
        <title>WGS assembly of Aquilegia coerulea Goldsmith.</title>
        <authorList>
            <person name="Hodges S."/>
            <person name="Kramer E."/>
            <person name="Nordborg M."/>
            <person name="Tomkins J."/>
            <person name="Borevitz J."/>
            <person name="Derieg N."/>
            <person name="Yan J."/>
            <person name="Mihaltcheva S."/>
            <person name="Hayes R.D."/>
            <person name="Rokhsar D."/>
        </authorList>
    </citation>
    <scope>NUCLEOTIDE SEQUENCE [LARGE SCALE GENOMIC DNA]</scope>
    <source>
        <strain evidence="3">cv. Goldsmith</strain>
    </source>
</reference>
<dbReference type="PANTHER" id="PTHR33127">
    <property type="entry name" value="TRANSMEMBRANE PROTEIN"/>
    <property type="match status" value="1"/>
</dbReference>
<dbReference type="STRING" id="218851.A0A2G5CWN7"/>
<dbReference type="OrthoDB" id="1367776at2759"/>
<sequence>MKKEEAKLEEVEYAQDDGKYLPRELLEIILSEPFLGDCIRFRLICKSRIPVTPPFRPYTSLIQTKSRFSTLPWLLSMPKNKKGLCNLYNPVYCDAYTMNIPRELAGADVRCAKYGWLLMSVVTRGKLHFLFQPGLPARKQSNFLIYIDHYGFVNITFSSKPTCPDCVVFGHVDSIIIYVYRKCEEEDSWQRYNVETGLDSDFSPAPCSPVFGDGVFYTFSQEGNLGFLDPNDKDEETMFNIIPNALAREVGSSFESRLFRSFLMEYDGEIFISDRWLFIS</sequence>